<gene>
    <name evidence="3" type="ORF">SCHPADRAFT_843018</name>
</gene>
<dbReference type="InterPro" id="IPR002048">
    <property type="entry name" value="EF_hand_dom"/>
</dbReference>
<evidence type="ECO:0000259" key="2">
    <source>
        <dbReference type="PROSITE" id="PS50222"/>
    </source>
</evidence>
<dbReference type="GO" id="GO:1903475">
    <property type="term" value="P:mitotic actomyosin contractile ring assembly"/>
    <property type="evidence" value="ECO:0007669"/>
    <property type="project" value="TreeGrafter"/>
</dbReference>
<dbReference type="Proteomes" id="UP000053477">
    <property type="component" value="Unassembled WGS sequence"/>
</dbReference>
<dbReference type="Pfam" id="PF13499">
    <property type="entry name" value="EF-hand_7"/>
    <property type="match status" value="1"/>
</dbReference>
<dbReference type="GO" id="GO:0016460">
    <property type="term" value="C:myosin II complex"/>
    <property type="evidence" value="ECO:0007669"/>
    <property type="project" value="TreeGrafter"/>
</dbReference>
<dbReference type="PANTHER" id="PTHR23048">
    <property type="entry name" value="MYOSIN LIGHT CHAIN 1, 3"/>
    <property type="match status" value="1"/>
</dbReference>
<feature type="domain" description="EF-hand" evidence="2">
    <location>
        <begin position="3"/>
        <end position="38"/>
    </location>
</feature>
<dbReference type="SMART" id="SM00054">
    <property type="entry name" value="EFh"/>
    <property type="match status" value="2"/>
</dbReference>
<dbReference type="InterPro" id="IPR011992">
    <property type="entry name" value="EF-hand-dom_pair"/>
</dbReference>
<evidence type="ECO:0000256" key="1">
    <source>
        <dbReference type="ARBA" id="ARBA00022737"/>
    </source>
</evidence>
<dbReference type="SUPFAM" id="SSF47473">
    <property type="entry name" value="EF-hand"/>
    <property type="match status" value="1"/>
</dbReference>
<reference evidence="3 4" key="1">
    <citation type="submission" date="2015-04" db="EMBL/GenBank/DDBJ databases">
        <title>Complete genome sequence of Schizopora paradoxa KUC8140, a cosmopolitan wood degrader in East Asia.</title>
        <authorList>
            <consortium name="DOE Joint Genome Institute"/>
            <person name="Min B."/>
            <person name="Park H."/>
            <person name="Jang Y."/>
            <person name="Kim J.-J."/>
            <person name="Kim K.H."/>
            <person name="Pangilinan J."/>
            <person name="Lipzen A."/>
            <person name="Riley R."/>
            <person name="Grigoriev I.V."/>
            <person name="Spatafora J.W."/>
            <person name="Choi I.-G."/>
        </authorList>
    </citation>
    <scope>NUCLEOTIDE SEQUENCE [LARGE SCALE GENOMIC DNA]</scope>
    <source>
        <strain evidence="3 4">KUC8140</strain>
    </source>
</reference>
<dbReference type="OrthoDB" id="26525at2759"/>
<dbReference type="AlphaFoldDB" id="A0A0H2SR85"/>
<accession>A0A0H2SR85</accession>
<dbReference type="EMBL" id="KQ085885">
    <property type="protein sequence ID" value="KLO19581.1"/>
    <property type="molecule type" value="Genomic_DNA"/>
</dbReference>
<dbReference type="FunFam" id="1.10.238.10:FF:000001">
    <property type="entry name" value="Calmodulin 1"/>
    <property type="match status" value="1"/>
</dbReference>
<feature type="domain" description="EF-hand" evidence="2">
    <location>
        <begin position="74"/>
        <end position="109"/>
    </location>
</feature>
<keyword evidence="1" id="KW-0677">Repeat</keyword>
<evidence type="ECO:0000313" key="3">
    <source>
        <dbReference type="EMBL" id="KLO19581.1"/>
    </source>
</evidence>
<dbReference type="FunCoup" id="A0A0H2SR85">
    <property type="interactions" value="14"/>
</dbReference>
<name>A0A0H2SR85_9AGAM</name>
<dbReference type="CDD" id="cd00051">
    <property type="entry name" value="EFh"/>
    <property type="match status" value="1"/>
</dbReference>
<proteinExistence type="predicted"/>
<organism evidence="3 4">
    <name type="scientific">Schizopora paradoxa</name>
    <dbReference type="NCBI Taxonomy" id="27342"/>
    <lineage>
        <taxon>Eukaryota</taxon>
        <taxon>Fungi</taxon>
        <taxon>Dikarya</taxon>
        <taxon>Basidiomycota</taxon>
        <taxon>Agaricomycotina</taxon>
        <taxon>Agaricomycetes</taxon>
        <taxon>Hymenochaetales</taxon>
        <taxon>Schizoporaceae</taxon>
        <taxon>Schizopora</taxon>
    </lineage>
</organism>
<dbReference type="PROSITE" id="PS50222">
    <property type="entry name" value="EF_HAND_2"/>
    <property type="match status" value="2"/>
</dbReference>
<sequence>MSSSNAEYKEAFALADKKGKGKVPREKLGDLLRCLGQNPTQADVKAIEANAPAEVDYQTFLAILNRPDGFKPAGTVDEFIAAFRVFDKEKSGMIGAGELKYILTELGEKMSDEEVQELMNATQMGANESINYESLVRQIMSM</sequence>
<dbReference type="PANTHER" id="PTHR23048:SF0">
    <property type="entry name" value="CALMODULIN LIKE 3"/>
    <property type="match status" value="1"/>
</dbReference>
<dbReference type="InParanoid" id="A0A0H2SR85"/>
<dbReference type="InterPro" id="IPR050230">
    <property type="entry name" value="CALM/Myosin/TropC-like"/>
</dbReference>
<protein>
    <submittedName>
        <fullName evidence="3">EF-hand</fullName>
    </submittedName>
</protein>
<dbReference type="Gene3D" id="1.10.238.10">
    <property type="entry name" value="EF-hand"/>
    <property type="match status" value="2"/>
</dbReference>
<evidence type="ECO:0000313" key="4">
    <source>
        <dbReference type="Proteomes" id="UP000053477"/>
    </source>
</evidence>
<dbReference type="GO" id="GO:0005509">
    <property type="term" value="F:calcium ion binding"/>
    <property type="evidence" value="ECO:0007669"/>
    <property type="project" value="InterPro"/>
</dbReference>
<keyword evidence="4" id="KW-1185">Reference proteome</keyword>
<dbReference type="STRING" id="27342.A0A0H2SR85"/>